<dbReference type="EMBL" id="MFKQ01000008">
    <property type="protein sequence ID" value="OGG47521.1"/>
    <property type="molecule type" value="Genomic_DNA"/>
</dbReference>
<gene>
    <name evidence="1" type="ORF">A2671_02020</name>
</gene>
<dbReference type="Proteomes" id="UP000178344">
    <property type="component" value="Unassembled WGS sequence"/>
</dbReference>
<name>A0A1F6CEW3_9BACT</name>
<dbReference type="AlphaFoldDB" id="A0A1F6CEW3"/>
<evidence type="ECO:0000313" key="2">
    <source>
        <dbReference type="Proteomes" id="UP000178344"/>
    </source>
</evidence>
<accession>A0A1F6CEW3</accession>
<protein>
    <submittedName>
        <fullName evidence="1">Uncharacterized protein</fullName>
    </submittedName>
</protein>
<sequence>MKIIITIAVIVLAAAAVLYFSPAFTPSPTFESVIFESGDYAKAVESIAASINDLSPTPPTEQTWTVRDVEFVKNEPYAYVVYHDTHNIFRILLETGNNQTFRTVAAFEAGGAAWRLTGGEDLAAGRETVKISSN</sequence>
<evidence type="ECO:0000313" key="1">
    <source>
        <dbReference type="EMBL" id="OGG47521.1"/>
    </source>
</evidence>
<reference evidence="1 2" key="1">
    <citation type="journal article" date="2016" name="Nat. Commun.">
        <title>Thousands of microbial genomes shed light on interconnected biogeochemical processes in an aquifer system.</title>
        <authorList>
            <person name="Anantharaman K."/>
            <person name="Brown C.T."/>
            <person name="Hug L.A."/>
            <person name="Sharon I."/>
            <person name="Castelle C.J."/>
            <person name="Probst A.J."/>
            <person name="Thomas B.C."/>
            <person name="Singh A."/>
            <person name="Wilkins M.J."/>
            <person name="Karaoz U."/>
            <person name="Brodie E.L."/>
            <person name="Williams K.H."/>
            <person name="Hubbard S.S."/>
            <person name="Banfield J.F."/>
        </authorList>
    </citation>
    <scope>NUCLEOTIDE SEQUENCE [LARGE SCALE GENOMIC DNA]</scope>
</reference>
<comment type="caution">
    <text evidence="1">The sequence shown here is derived from an EMBL/GenBank/DDBJ whole genome shotgun (WGS) entry which is preliminary data.</text>
</comment>
<organism evidence="1 2">
    <name type="scientific">Candidatus Kaiserbacteria bacterium RIFCSPHIGHO2_01_FULL_49_13</name>
    <dbReference type="NCBI Taxonomy" id="1798477"/>
    <lineage>
        <taxon>Bacteria</taxon>
        <taxon>Candidatus Kaiseribacteriota</taxon>
    </lineage>
</organism>
<proteinExistence type="predicted"/>